<dbReference type="InterPro" id="IPR017553">
    <property type="entry name" value="3-hexulose-6-phosphate_synth"/>
</dbReference>
<dbReference type="PANTHER" id="PTHR35039">
    <property type="entry name" value="3-KETO-L-GULONATE-6-PHOSPHATE DECARBOXYLASE SGBH-RELATED"/>
    <property type="match status" value="1"/>
</dbReference>
<dbReference type="SMART" id="SM00934">
    <property type="entry name" value="OMPdecase"/>
    <property type="match status" value="1"/>
</dbReference>
<dbReference type="GO" id="GO:0043801">
    <property type="term" value="F:hexulose-6-phosphate synthase activity"/>
    <property type="evidence" value="ECO:0007669"/>
    <property type="project" value="UniProtKB-EC"/>
</dbReference>
<evidence type="ECO:0000259" key="8">
    <source>
        <dbReference type="SMART" id="SM00934"/>
    </source>
</evidence>
<dbReference type="Pfam" id="PF00215">
    <property type="entry name" value="OMPdecase"/>
    <property type="match status" value="1"/>
</dbReference>
<name>A0ABZ3CG82_9STAP</name>
<evidence type="ECO:0000256" key="5">
    <source>
        <dbReference type="ARBA" id="ARBA00012890"/>
    </source>
</evidence>
<evidence type="ECO:0000256" key="7">
    <source>
        <dbReference type="ARBA" id="ARBA00023239"/>
    </source>
</evidence>
<dbReference type="SUPFAM" id="SSF51366">
    <property type="entry name" value="Ribulose-phoshate binding barrel"/>
    <property type="match status" value="1"/>
</dbReference>
<dbReference type="EC" id="4.1.2.43" evidence="5"/>
<accession>A0ABZ3CG82</accession>
<evidence type="ECO:0000313" key="10">
    <source>
        <dbReference type="Proteomes" id="UP001455384"/>
    </source>
</evidence>
<reference evidence="10" key="1">
    <citation type="submission" date="2023-10" db="EMBL/GenBank/DDBJ databases">
        <title>Genome analysis and identification of Salinococcus sp. Bachu38 nov., a PGPR from the rhizosphere of Tamarix.</title>
        <authorList>
            <person name="Liang Z."/>
            <person name="Zhang X."/>
            <person name="Jia J."/>
            <person name="Chen X."/>
            <person name="Wang Y."/>
            <person name="Wang Q."/>
            <person name="Wang R."/>
        </authorList>
    </citation>
    <scope>NUCLEOTIDE SEQUENCE [LARGE SCALE GENOMIC DNA]</scope>
    <source>
        <strain evidence="10">Bachu38</strain>
    </source>
</reference>
<keyword evidence="6" id="KW-0554">One-carbon metabolism</keyword>
<evidence type="ECO:0000256" key="4">
    <source>
        <dbReference type="ARBA" id="ARBA00006350"/>
    </source>
</evidence>
<evidence type="ECO:0000256" key="2">
    <source>
        <dbReference type="ARBA" id="ARBA00002272"/>
    </source>
</evidence>
<comment type="function">
    <text evidence="2">Catalyzes the condensation of ribulose 5-phosphate with formaldehyde to form 3-hexulose 6-phosphate.</text>
</comment>
<feature type="domain" description="Orotidine 5'-phosphate decarboxylase" evidence="8">
    <location>
        <begin position="11"/>
        <end position="209"/>
    </location>
</feature>
<dbReference type="InterPro" id="IPR001754">
    <property type="entry name" value="OMPdeCOase_dom"/>
</dbReference>
<dbReference type="Gene3D" id="3.20.20.70">
    <property type="entry name" value="Aldolase class I"/>
    <property type="match status" value="1"/>
</dbReference>
<dbReference type="NCBIfam" id="TIGR03128">
    <property type="entry name" value="RuMP_HxlA"/>
    <property type="match status" value="1"/>
</dbReference>
<proteinExistence type="inferred from homology"/>
<keyword evidence="7 9" id="KW-0456">Lyase</keyword>
<evidence type="ECO:0000256" key="1">
    <source>
        <dbReference type="ARBA" id="ARBA00000718"/>
    </source>
</evidence>
<comment type="similarity">
    <text evidence="4">Belongs to the HPS/KGPDC family. HPS subfamily.</text>
</comment>
<dbReference type="InterPro" id="IPR013785">
    <property type="entry name" value="Aldolase_TIM"/>
</dbReference>
<dbReference type="Proteomes" id="UP001455384">
    <property type="component" value="Chromosome"/>
</dbReference>
<protein>
    <recommendedName>
        <fullName evidence="5">3-hexulose-6-phosphate synthase</fullName>
        <ecNumber evidence="5">4.1.2.43</ecNumber>
    </recommendedName>
</protein>
<dbReference type="EMBL" id="CP138333">
    <property type="protein sequence ID" value="WZX29058.1"/>
    <property type="molecule type" value="Genomic_DNA"/>
</dbReference>
<dbReference type="RefSeq" id="WP_342387632.1">
    <property type="nucleotide sequence ID" value="NZ_CP138333.2"/>
</dbReference>
<evidence type="ECO:0000313" key="9">
    <source>
        <dbReference type="EMBL" id="WZX29058.1"/>
    </source>
</evidence>
<dbReference type="PANTHER" id="PTHR35039:SF3">
    <property type="entry name" value="3-KETO-L-GULONATE-6-PHOSPHATE DECARBOXYLASE SGBH-RELATED"/>
    <property type="match status" value="1"/>
</dbReference>
<organism evidence="9 10">
    <name type="scientific">Salinicoccus bachuensis</name>
    <dbReference type="NCBI Taxonomy" id="3136731"/>
    <lineage>
        <taxon>Bacteria</taxon>
        <taxon>Bacillati</taxon>
        <taxon>Bacillota</taxon>
        <taxon>Bacilli</taxon>
        <taxon>Bacillales</taxon>
        <taxon>Staphylococcaceae</taxon>
        <taxon>Salinicoccus</taxon>
    </lineage>
</organism>
<gene>
    <name evidence="9" type="primary">hxlA</name>
    <name evidence="9" type="ORF">RQP18_10365</name>
</gene>
<evidence type="ECO:0000256" key="6">
    <source>
        <dbReference type="ARBA" id="ARBA00022563"/>
    </source>
</evidence>
<keyword evidence="10" id="KW-1185">Reference proteome</keyword>
<comment type="catalytic activity">
    <reaction evidence="1">
        <text>D-ribulose 5-phosphate + formaldehyde = D-arabino-hex-3-ulose 6-phosphate</text>
        <dbReference type="Rhea" id="RHEA:25201"/>
        <dbReference type="ChEBI" id="CHEBI:16842"/>
        <dbReference type="ChEBI" id="CHEBI:58121"/>
        <dbReference type="ChEBI" id="CHEBI:58542"/>
        <dbReference type="EC" id="4.1.2.43"/>
    </reaction>
</comment>
<evidence type="ECO:0000256" key="3">
    <source>
        <dbReference type="ARBA" id="ARBA00005014"/>
    </source>
</evidence>
<comment type="pathway">
    <text evidence="3">One-carbon metabolism; formaldehyde assimilation via RuMP pathway; D-fructose 6-phosphate from D-ribulose 5-phosphate and formaldehyde: step 1/2.</text>
</comment>
<sequence length="214" mass="23099">MKKTGKEDIMELQIALDRMSYEQCFETLEEVADHVDIIEVGTGVIKEYGLGIVRDIKDGYKDKKVLADIKICDAGRSESEVAFSYGADIITVMSFADRKTIMDCLEVAEQEGGEVVVDLLNHSGPDVLEMLETIGASSVSAHIGKDQQGGGASAEKRFVGLDASVFRIYVAGGINEDNLENYMSLDPAVVIVGSGITKAEDKKGKAARIRSLMG</sequence>
<dbReference type="InterPro" id="IPR011060">
    <property type="entry name" value="RibuloseP-bd_barrel"/>
</dbReference>